<gene>
    <name evidence="1" type="ORF">SYMBAF_00835</name>
</gene>
<sequence>MSILKPFVAEINGNILGYADLQPSGYIDHFFVTSSHARQGIGNALMLHLQ</sequence>
<dbReference type="EMBL" id="CP050855">
    <property type="protein sequence ID" value="QLH64224.1"/>
    <property type="molecule type" value="Genomic_DNA"/>
</dbReference>
<keyword evidence="1" id="KW-0808">Transferase</keyword>
<dbReference type="PROSITE" id="PS51186">
    <property type="entry name" value="GNAT"/>
    <property type="match status" value="1"/>
</dbReference>
<dbReference type="GO" id="GO:0016747">
    <property type="term" value="F:acyltransferase activity, transferring groups other than amino-acyl groups"/>
    <property type="evidence" value="ECO:0007669"/>
    <property type="project" value="InterPro"/>
</dbReference>
<evidence type="ECO:0000313" key="2">
    <source>
        <dbReference type="Proteomes" id="UP000042738"/>
    </source>
</evidence>
<proteinExistence type="predicted"/>
<name>A0A7D5NWV7_9GAMM</name>
<reference evidence="1 2" key="1">
    <citation type="journal article" date="2014" name="Genome Announc.">
        <title>Whole-Genome Sequence of Serratia symbiotica Strain CWBI-2.3T, a Free-Living Symbiont of the Black Bean Aphid Aphis fabae.</title>
        <authorList>
            <person name="Foray V."/>
            <person name="Grigorescu A.S."/>
            <person name="Sabri A."/>
            <person name="Haubruge E."/>
            <person name="Lognay G."/>
            <person name="Francis F."/>
            <person name="Fauconnier M.L."/>
            <person name="Hance T."/>
            <person name="Thonart P."/>
        </authorList>
    </citation>
    <scope>NUCLEOTIDE SEQUENCE [LARGE SCALE GENOMIC DNA]</scope>
    <source>
        <strain evidence="1">CWBI-2.3</strain>
    </source>
</reference>
<accession>A0A7D5NWV7</accession>
<dbReference type="Proteomes" id="UP000042738">
    <property type="component" value="Chromosome"/>
</dbReference>
<dbReference type="InterPro" id="IPR016181">
    <property type="entry name" value="Acyl_CoA_acyltransferase"/>
</dbReference>
<dbReference type="Pfam" id="PF13673">
    <property type="entry name" value="Acetyltransf_10"/>
    <property type="match status" value="1"/>
</dbReference>
<dbReference type="SUPFAM" id="SSF55729">
    <property type="entry name" value="Acyl-CoA N-acyltransferases (Nat)"/>
    <property type="match status" value="1"/>
</dbReference>
<organism evidence="1 2">
    <name type="scientific">Serratia symbiotica</name>
    <dbReference type="NCBI Taxonomy" id="138074"/>
    <lineage>
        <taxon>Bacteria</taxon>
        <taxon>Pseudomonadati</taxon>
        <taxon>Pseudomonadota</taxon>
        <taxon>Gammaproteobacteria</taxon>
        <taxon>Enterobacterales</taxon>
        <taxon>Yersiniaceae</taxon>
        <taxon>Serratia</taxon>
    </lineage>
</organism>
<dbReference type="CDD" id="cd04301">
    <property type="entry name" value="NAT_SF"/>
    <property type="match status" value="1"/>
</dbReference>
<dbReference type="Gene3D" id="3.40.630.30">
    <property type="match status" value="1"/>
</dbReference>
<dbReference type="RefSeq" id="WP_082026887.1">
    <property type="nucleotide sequence ID" value="NZ_CP072652.1"/>
</dbReference>
<dbReference type="AlphaFoldDB" id="A0A7D5NWV7"/>
<evidence type="ECO:0000313" key="1">
    <source>
        <dbReference type="EMBL" id="QLH64224.1"/>
    </source>
</evidence>
<protein>
    <submittedName>
        <fullName evidence="1">GNAT family N-acetyltransferase</fullName>
    </submittedName>
</protein>
<dbReference type="InterPro" id="IPR000182">
    <property type="entry name" value="GNAT_dom"/>
</dbReference>